<proteinExistence type="predicted"/>
<protein>
    <submittedName>
        <fullName evidence="1">Uncharacterized protein</fullName>
    </submittedName>
</protein>
<sequence>MEQIRNLIIDDEDLNDFNDYKKIRGLKTYLYISNILSILTKNSIINYKQVRAIIIYDKRIKNILYRFFANIEDHLKAIIFDNYIIKNNKYIESDDIDDFSVFEKFNIIKKNENKDGWSQLLFCIMSNNILRKDKINDLHILKDFRNKVMHFNFILLESLKNGQYNFDWLDHNLKLFLNYLPKKYHKSFINKINNAKIGLNIQTEFILDNL</sequence>
<evidence type="ECO:0000313" key="1">
    <source>
        <dbReference type="EMBL" id="QBQ07759.1"/>
    </source>
</evidence>
<dbReference type="RefSeq" id="WP_134297547.1">
    <property type="nucleotide sequence ID" value="NZ_CP038013.1"/>
</dbReference>
<organism evidence="1 2">
    <name type="scientific">Spiroplasma gladiatoris</name>
    <dbReference type="NCBI Taxonomy" id="2143"/>
    <lineage>
        <taxon>Bacteria</taxon>
        <taxon>Bacillati</taxon>
        <taxon>Mycoplasmatota</taxon>
        <taxon>Mollicutes</taxon>
        <taxon>Entomoplasmatales</taxon>
        <taxon>Spiroplasmataceae</taxon>
        <taxon>Spiroplasma</taxon>
    </lineage>
</organism>
<accession>A0A4V1AQ99</accession>
<dbReference type="KEGG" id="sgq:SGLAD_v1c05600"/>
<gene>
    <name evidence="1" type="ORF">SGLAD_v1c05600</name>
</gene>
<dbReference type="OrthoDB" id="389124at2"/>
<dbReference type="Proteomes" id="UP000294309">
    <property type="component" value="Chromosome"/>
</dbReference>
<keyword evidence="2" id="KW-1185">Reference proteome</keyword>
<name>A0A4V1AQ99_9MOLU</name>
<reference evidence="1 2" key="1">
    <citation type="submission" date="2019-03" db="EMBL/GenBank/DDBJ databases">
        <title>Complete genome sequence of Spiroplasma gladiatoris TG-1 (DSM 22552).</title>
        <authorList>
            <person name="Lin Y.-C."/>
            <person name="Chou L."/>
            <person name="Kuo C.-H."/>
        </authorList>
    </citation>
    <scope>NUCLEOTIDE SEQUENCE [LARGE SCALE GENOMIC DNA]</scope>
    <source>
        <strain evidence="1 2">TG-1</strain>
    </source>
</reference>
<dbReference type="AlphaFoldDB" id="A0A4V1AQ99"/>
<evidence type="ECO:0000313" key="2">
    <source>
        <dbReference type="Proteomes" id="UP000294309"/>
    </source>
</evidence>
<dbReference type="EMBL" id="CP038013">
    <property type="protein sequence ID" value="QBQ07759.1"/>
    <property type="molecule type" value="Genomic_DNA"/>
</dbReference>